<comment type="caution">
    <text evidence="1">The sequence shown here is derived from an EMBL/GenBank/DDBJ whole genome shotgun (WGS) entry which is preliminary data.</text>
</comment>
<reference evidence="1" key="1">
    <citation type="submission" date="2020-01" db="EMBL/GenBank/DDBJ databases">
        <authorList>
            <consortium name="GenomeTrakr network: Whole genome sequencing for foodborne pathogen traceback"/>
        </authorList>
    </citation>
    <scope>NUCLEOTIDE SEQUENCE</scope>
    <source>
        <strain evidence="1">PSU-2311</strain>
    </source>
</reference>
<proteinExistence type="predicted"/>
<dbReference type="EMBL" id="JAUKZB010000006">
    <property type="protein sequence ID" value="MDO2730614.1"/>
    <property type="molecule type" value="Genomic_DNA"/>
</dbReference>
<dbReference type="Proteomes" id="UP000600030">
    <property type="component" value="Unassembled WGS sequence"/>
</dbReference>
<name>A0AAN3Q0G5_ECOLX</name>
<dbReference type="RefSeq" id="WP_105277015.1">
    <property type="nucleotide sequence ID" value="NZ_BLES01000038.1"/>
</dbReference>
<dbReference type="Proteomes" id="UP001174465">
    <property type="component" value="Unassembled WGS sequence"/>
</dbReference>
<sequence length="129" mass="14376">MQPVHSVNDQYRGISTPPTVKDKIYNDIISLKEDWVSLVDRISRDDFDVNNTNCDNSDGELFGEPHCMAPGTDWKKVIKNLQRLSISACLKLNIPASDCFDKTDLSGIPVEKLEFEYREAGAPGGVTSE</sequence>
<evidence type="ECO:0000313" key="3">
    <source>
        <dbReference type="Proteomes" id="UP000600030"/>
    </source>
</evidence>
<protein>
    <submittedName>
        <fullName evidence="1">Uncharacterized protein</fullName>
    </submittedName>
</protein>
<organism evidence="1 3">
    <name type="scientific">Escherichia coli</name>
    <dbReference type="NCBI Taxonomy" id="562"/>
    <lineage>
        <taxon>Bacteria</taxon>
        <taxon>Pseudomonadati</taxon>
        <taxon>Pseudomonadota</taxon>
        <taxon>Gammaproteobacteria</taxon>
        <taxon>Enterobacterales</taxon>
        <taxon>Enterobacteriaceae</taxon>
        <taxon>Escherichia</taxon>
    </lineage>
</organism>
<accession>A0AAN3Q0G5</accession>
<reference evidence="2" key="2">
    <citation type="submission" date="2023-07" db="EMBL/GenBank/DDBJ databases">
        <title>High risk of intestinal colonization with ESBL-producing Escherichia coli among soldiers of military contingents in specific geographic regions.</title>
        <authorList>
            <person name="Literacka E."/>
        </authorList>
    </citation>
    <scope>NUCLEOTIDE SEQUENCE</scope>
    <source>
        <strain evidence="2">33</strain>
    </source>
</reference>
<evidence type="ECO:0000313" key="2">
    <source>
        <dbReference type="EMBL" id="MDO2730614.1"/>
    </source>
</evidence>
<dbReference type="EMBL" id="AAXDPX010000016">
    <property type="protein sequence ID" value="EGO6679911.1"/>
    <property type="molecule type" value="Genomic_DNA"/>
</dbReference>
<evidence type="ECO:0000313" key="1">
    <source>
        <dbReference type="EMBL" id="EGO6679911.1"/>
    </source>
</evidence>
<dbReference type="AlphaFoldDB" id="A0AAN3Q0G5"/>
<gene>
    <name evidence="1" type="ORF">GTP92_16485</name>
    <name evidence="2" type="ORF">Q2V64_12835</name>
</gene>